<keyword evidence="1" id="KW-0472">Membrane</keyword>
<proteinExistence type="predicted"/>
<accession>A0A517R7F9</accession>
<keyword evidence="1" id="KW-0812">Transmembrane</keyword>
<dbReference type="KEGG" id="svp:Pan189_42310"/>
<organism evidence="2 3">
    <name type="scientific">Stratiformator vulcanicus</name>
    <dbReference type="NCBI Taxonomy" id="2527980"/>
    <lineage>
        <taxon>Bacteria</taxon>
        <taxon>Pseudomonadati</taxon>
        <taxon>Planctomycetota</taxon>
        <taxon>Planctomycetia</taxon>
        <taxon>Planctomycetales</taxon>
        <taxon>Planctomycetaceae</taxon>
        <taxon>Stratiformator</taxon>
    </lineage>
</organism>
<gene>
    <name evidence="2" type="ORF">Pan189_42310</name>
</gene>
<dbReference type="AlphaFoldDB" id="A0A517R7F9"/>
<reference evidence="2 3" key="1">
    <citation type="submission" date="2019-02" db="EMBL/GenBank/DDBJ databases">
        <title>Deep-cultivation of Planctomycetes and their phenomic and genomic characterization uncovers novel biology.</title>
        <authorList>
            <person name="Wiegand S."/>
            <person name="Jogler M."/>
            <person name="Boedeker C."/>
            <person name="Pinto D."/>
            <person name="Vollmers J."/>
            <person name="Rivas-Marin E."/>
            <person name="Kohn T."/>
            <person name="Peeters S.H."/>
            <person name="Heuer A."/>
            <person name="Rast P."/>
            <person name="Oberbeckmann S."/>
            <person name="Bunk B."/>
            <person name="Jeske O."/>
            <person name="Meyerdierks A."/>
            <person name="Storesund J.E."/>
            <person name="Kallscheuer N."/>
            <person name="Luecker S."/>
            <person name="Lage O.M."/>
            <person name="Pohl T."/>
            <person name="Merkel B.J."/>
            <person name="Hornburger P."/>
            <person name="Mueller R.-W."/>
            <person name="Bruemmer F."/>
            <person name="Labrenz M."/>
            <person name="Spormann A.M."/>
            <person name="Op den Camp H."/>
            <person name="Overmann J."/>
            <person name="Amann R."/>
            <person name="Jetten M.S.M."/>
            <person name="Mascher T."/>
            <person name="Medema M.H."/>
            <person name="Devos D.P."/>
            <person name="Kaster A.-K."/>
            <person name="Ovreas L."/>
            <person name="Rohde M."/>
            <person name="Galperin M.Y."/>
            <person name="Jogler C."/>
        </authorList>
    </citation>
    <scope>NUCLEOTIDE SEQUENCE [LARGE SCALE GENOMIC DNA]</scope>
    <source>
        <strain evidence="2 3">Pan189</strain>
    </source>
</reference>
<dbReference type="Proteomes" id="UP000317318">
    <property type="component" value="Chromosome"/>
</dbReference>
<evidence type="ECO:0000256" key="1">
    <source>
        <dbReference type="SAM" id="Phobius"/>
    </source>
</evidence>
<evidence type="ECO:0000313" key="2">
    <source>
        <dbReference type="EMBL" id="QDT39819.1"/>
    </source>
</evidence>
<name>A0A517R7F9_9PLAN</name>
<feature type="transmembrane region" description="Helical" evidence="1">
    <location>
        <begin position="15"/>
        <end position="48"/>
    </location>
</feature>
<evidence type="ECO:0000313" key="3">
    <source>
        <dbReference type="Proteomes" id="UP000317318"/>
    </source>
</evidence>
<feature type="transmembrane region" description="Helical" evidence="1">
    <location>
        <begin position="68"/>
        <end position="97"/>
    </location>
</feature>
<sequence length="149" mass="15525">MREDPRANRSPAAQVLGLIIAIAAIEILTIWMLGLGVLLSIAMIGPLAKAIGQLRRSNPDEESRVEKFGRIMLAILIVQSVTTAGITVLAVACYTAAIGAVDSSVASLIGLLGAAGVVWLAAMIWMYILASNRQIQLNGSDGETPADAG</sequence>
<feature type="transmembrane region" description="Helical" evidence="1">
    <location>
        <begin position="109"/>
        <end position="130"/>
    </location>
</feature>
<dbReference type="EMBL" id="CP036268">
    <property type="protein sequence ID" value="QDT39819.1"/>
    <property type="molecule type" value="Genomic_DNA"/>
</dbReference>
<keyword evidence="3" id="KW-1185">Reference proteome</keyword>
<keyword evidence="1" id="KW-1133">Transmembrane helix</keyword>
<protein>
    <submittedName>
        <fullName evidence="2">Uncharacterized protein</fullName>
    </submittedName>
</protein>